<comment type="caution">
    <text evidence="3">The sequence shown here is derived from an EMBL/GenBank/DDBJ whole genome shotgun (WGS) entry which is preliminary data.</text>
</comment>
<evidence type="ECO:0000256" key="1">
    <source>
        <dbReference type="PROSITE-ProRule" id="PRU00169"/>
    </source>
</evidence>
<dbReference type="InterPro" id="IPR001789">
    <property type="entry name" value="Sig_transdc_resp-reg_receiver"/>
</dbReference>
<organism evidence="3 4">
    <name type="scientific">Flavobacterium calami</name>
    <dbReference type="NCBI Taxonomy" id="3139144"/>
    <lineage>
        <taxon>Bacteria</taxon>
        <taxon>Pseudomonadati</taxon>
        <taxon>Bacteroidota</taxon>
        <taxon>Flavobacteriia</taxon>
        <taxon>Flavobacteriales</taxon>
        <taxon>Flavobacteriaceae</taxon>
        <taxon>Flavobacterium</taxon>
    </lineage>
</organism>
<dbReference type="SUPFAM" id="SSF52172">
    <property type="entry name" value="CheY-like"/>
    <property type="match status" value="1"/>
</dbReference>
<dbReference type="SMART" id="SM00448">
    <property type="entry name" value="REC"/>
    <property type="match status" value="1"/>
</dbReference>
<dbReference type="PROSITE" id="PS50110">
    <property type="entry name" value="RESPONSE_REGULATORY"/>
    <property type="match status" value="1"/>
</dbReference>
<evidence type="ECO:0000259" key="2">
    <source>
        <dbReference type="PROSITE" id="PS50110"/>
    </source>
</evidence>
<dbReference type="RefSeq" id="WP_341692201.1">
    <property type="nucleotide sequence ID" value="NZ_JBBYHS010000009.1"/>
</dbReference>
<dbReference type="EMBL" id="JBBYHS010000009">
    <property type="protein sequence ID" value="MEL1254151.1"/>
    <property type="molecule type" value="Genomic_DNA"/>
</dbReference>
<feature type="domain" description="Response regulatory" evidence="2">
    <location>
        <begin position="11"/>
        <end position="133"/>
    </location>
</feature>
<dbReference type="PANTHER" id="PTHR44520:SF2">
    <property type="entry name" value="RESPONSE REGULATOR RCP1"/>
    <property type="match status" value="1"/>
</dbReference>
<sequence length="149" mass="17161">MSLAKQNSQRYIFHADDDEDDRELFVDVIREIDPSVILVQAGDGLQLMEILNTINDPIPEILFLDINMPGKGGFECLEEIRRQEGRVKELNIIILSTSNDPKDIEKSLELGANFYAVKPSQYDALRCFVKDVLDIDWEMTENIKNFRLI</sequence>
<dbReference type="InterPro" id="IPR052893">
    <property type="entry name" value="TCS_response_regulator"/>
</dbReference>
<feature type="modified residue" description="4-aspartylphosphate" evidence="1">
    <location>
        <position position="65"/>
    </location>
</feature>
<keyword evidence="1" id="KW-0597">Phosphoprotein</keyword>
<reference evidence="3 4" key="1">
    <citation type="submission" date="2024-04" db="EMBL/GenBank/DDBJ databases">
        <title>Flavobacterium sp. DGU38 16S ribosomal RNA gene Genome sequencing and assembly.</title>
        <authorList>
            <person name="Park S."/>
        </authorList>
    </citation>
    <scope>NUCLEOTIDE SEQUENCE [LARGE SCALE GENOMIC DNA]</scope>
    <source>
        <strain evidence="3 4">DGU38</strain>
    </source>
</reference>
<gene>
    <name evidence="3" type="ORF">AAEO57_10215</name>
</gene>
<dbReference type="Pfam" id="PF00072">
    <property type="entry name" value="Response_reg"/>
    <property type="match status" value="1"/>
</dbReference>
<protein>
    <submittedName>
        <fullName evidence="3">Response regulator</fullName>
    </submittedName>
</protein>
<dbReference type="Gene3D" id="3.40.50.2300">
    <property type="match status" value="1"/>
</dbReference>
<keyword evidence="4" id="KW-1185">Reference proteome</keyword>
<proteinExistence type="predicted"/>
<dbReference type="Proteomes" id="UP001485226">
    <property type="component" value="Unassembled WGS sequence"/>
</dbReference>
<name>A0ABU9IP38_9FLAO</name>
<dbReference type="InterPro" id="IPR011006">
    <property type="entry name" value="CheY-like_superfamily"/>
</dbReference>
<evidence type="ECO:0000313" key="4">
    <source>
        <dbReference type="Proteomes" id="UP001485226"/>
    </source>
</evidence>
<accession>A0ABU9IP38</accession>
<dbReference type="PANTHER" id="PTHR44520">
    <property type="entry name" value="RESPONSE REGULATOR RCP1-RELATED"/>
    <property type="match status" value="1"/>
</dbReference>
<evidence type="ECO:0000313" key="3">
    <source>
        <dbReference type="EMBL" id="MEL1254151.1"/>
    </source>
</evidence>